<dbReference type="Proteomes" id="UP000027238">
    <property type="component" value="Unassembled WGS sequence"/>
</dbReference>
<dbReference type="OrthoDB" id="5407799at2759"/>
<reference evidence="3" key="1">
    <citation type="journal article" date="2014" name="Genome Announc.">
        <title>Draft genome sequence of Colletotrichum sublineola, a destructive pathogen of cultivated sorghum.</title>
        <authorList>
            <person name="Baroncelli R."/>
            <person name="Sanz-Martin J.M."/>
            <person name="Rech G.E."/>
            <person name="Sukno S.A."/>
            <person name="Thon M.R."/>
        </authorList>
    </citation>
    <scope>NUCLEOTIDE SEQUENCE [LARGE SCALE GENOMIC DNA]</scope>
    <source>
        <strain evidence="3">TX430BB</strain>
    </source>
</reference>
<feature type="compositionally biased region" description="Low complexity" evidence="1">
    <location>
        <begin position="334"/>
        <end position="348"/>
    </location>
</feature>
<dbReference type="HOGENOM" id="CLU_037982_1_1_1"/>
<dbReference type="PANTHER" id="PTHR46603:SF1">
    <property type="entry name" value="ABSCISSION_NOCUT CHECKPOINT REGULATOR"/>
    <property type="match status" value="1"/>
</dbReference>
<sequence>MKSPLNRTIDRTERSHERSPATGMTNLPDEDPASTLMYCDYPTQRNEQSRQEFARPSKRAEARRQLWGVIGPIIKNTTAKVSQSALNVSVTGIEPAKPASREDALAARLRSLRNTPEREDHSPPQPPRTPKVAAKFHVNNQETTGTRGKPAGLPSISSSSNRLSEPNEAVVAAPPQPCSRSPAPAAYAEMEDDDVDPLLQTDDQTLEDLLNDEDLDDSGPQSRWRFEADSAKVTALLEELSKTSVTQKAQSQKGSGGEVERARDNHSDDESDGEKMSREVENLLSQAFDEARVNPQPEEVPEPPIPDRSQALPPSHGGQKGPWEARQGDGDGDAGLSLPSVPSSLAAPRAGGDGEGGLSLPSVPSGAPQYDAGSDFDNDIAARMAALSGLGSSLDGMGLPSVPTFQPADRAVKRLTSKTGYTDDDAATWCTVCLEDASLQCLGCEDIYCARCWHEMHVGSAAAFDDQTHKAVRFVKPKKDSQRRVMLGAS</sequence>
<feature type="compositionally biased region" description="Polar residues" evidence="1">
    <location>
        <begin position="242"/>
        <end position="253"/>
    </location>
</feature>
<dbReference type="STRING" id="1173701.A0A066XCP2"/>
<evidence type="ECO:0008006" key="4">
    <source>
        <dbReference type="Google" id="ProtNLM"/>
    </source>
</evidence>
<proteinExistence type="predicted"/>
<feature type="region of interest" description="Disordered" evidence="1">
    <location>
        <begin position="141"/>
        <end position="227"/>
    </location>
</feature>
<evidence type="ECO:0000256" key="1">
    <source>
        <dbReference type="SAM" id="MobiDB-lite"/>
    </source>
</evidence>
<feature type="compositionally biased region" description="Low complexity" evidence="1">
    <location>
        <begin position="153"/>
        <end position="168"/>
    </location>
</feature>
<dbReference type="PANTHER" id="PTHR46603">
    <property type="entry name" value="ABSCISSION/NOCUT CHECKPOINT REGULATOR"/>
    <property type="match status" value="1"/>
</dbReference>
<comment type="caution">
    <text evidence="2">The sequence shown here is derived from an EMBL/GenBank/DDBJ whole genome shotgun (WGS) entry which is preliminary data.</text>
</comment>
<keyword evidence="3" id="KW-1185">Reference proteome</keyword>
<dbReference type="SUPFAM" id="SSF57845">
    <property type="entry name" value="B-box zinc-binding domain"/>
    <property type="match status" value="1"/>
</dbReference>
<evidence type="ECO:0000313" key="2">
    <source>
        <dbReference type="EMBL" id="KDN63775.1"/>
    </source>
</evidence>
<dbReference type="CDD" id="cd19817">
    <property type="entry name" value="Bbox1_ANCHR-like"/>
    <property type="match status" value="1"/>
</dbReference>
<protein>
    <recommendedName>
        <fullName evidence="4">Zinc finger FYVE domain-containing protein</fullName>
    </recommendedName>
</protein>
<dbReference type="InterPro" id="IPR044553">
    <property type="entry name" value="Bbox1_ANCHR"/>
</dbReference>
<dbReference type="OMA" id="TRCWYEM"/>
<feature type="compositionally biased region" description="Basic and acidic residues" evidence="1">
    <location>
        <begin position="8"/>
        <end position="19"/>
    </location>
</feature>
<accession>A0A066XCP2</accession>
<gene>
    <name evidence="2" type="ORF">CSUB01_06896</name>
</gene>
<dbReference type="Pfam" id="PF22586">
    <property type="entry name" value="ANCHR-like_BBOX"/>
    <property type="match status" value="1"/>
</dbReference>
<dbReference type="EMBL" id="JMSE01001198">
    <property type="protein sequence ID" value="KDN63775.1"/>
    <property type="molecule type" value="Genomic_DNA"/>
</dbReference>
<feature type="region of interest" description="Disordered" evidence="1">
    <location>
        <begin position="113"/>
        <end position="132"/>
    </location>
</feature>
<dbReference type="AlphaFoldDB" id="A0A066XCP2"/>
<organism evidence="2 3">
    <name type="scientific">Colletotrichum sublineola</name>
    <name type="common">Sorghum anthracnose fungus</name>
    <dbReference type="NCBI Taxonomy" id="1173701"/>
    <lineage>
        <taxon>Eukaryota</taxon>
        <taxon>Fungi</taxon>
        <taxon>Dikarya</taxon>
        <taxon>Ascomycota</taxon>
        <taxon>Pezizomycotina</taxon>
        <taxon>Sordariomycetes</taxon>
        <taxon>Hypocreomycetidae</taxon>
        <taxon>Glomerellales</taxon>
        <taxon>Glomerellaceae</taxon>
        <taxon>Colletotrichum</taxon>
        <taxon>Colletotrichum graminicola species complex</taxon>
    </lineage>
</organism>
<name>A0A066XCP2_COLSU</name>
<dbReference type="eggNOG" id="ENOG502SC2S">
    <property type="taxonomic scope" value="Eukaryota"/>
</dbReference>
<evidence type="ECO:0000313" key="3">
    <source>
        <dbReference type="Proteomes" id="UP000027238"/>
    </source>
</evidence>
<feature type="compositionally biased region" description="Acidic residues" evidence="1">
    <location>
        <begin position="204"/>
        <end position="217"/>
    </location>
</feature>
<feature type="compositionally biased region" description="Basic and acidic residues" evidence="1">
    <location>
        <begin position="258"/>
        <end position="281"/>
    </location>
</feature>
<feature type="region of interest" description="Disordered" evidence="1">
    <location>
        <begin position="1"/>
        <end position="35"/>
    </location>
</feature>
<feature type="region of interest" description="Disordered" evidence="1">
    <location>
        <begin position="240"/>
        <end position="374"/>
    </location>
</feature>